<dbReference type="AlphaFoldDB" id="A0A0E9TW87"/>
<reference evidence="1" key="1">
    <citation type="submission" date="2014-11" db="EMBL/GenBank/DDBJ databases">
        <authorList>
            <person name="Amaro Gonzalez C."/>
        </authorList>
    </citation>
    <scope>NUCLEOTIDE SEQUENCE</scope>
</reference>
<sequence length="39" mass="4518">MRNPNLPSTCSVVFVYLQRSKLKISSLYYVTVALIIWTL</sequence>
<name>A0A0E9TW87_ANGAN</name>
<protein>
    <submittedName>
        <fullName evidence="1">Uncharacterized protein</fullName>
    </submittedName>
</protein>
<organism evidence="1">
    <name type="scientific">Anguilla anguilla</name>
    <name type="common">European freshwater eel</name>
    <name type="synonym">Muraena anguilla</name>
    <dbReference type="NCBI Taxonomy" id="7936"/>
    <lineage>
        <taxon>Eukaryota</taxon>
        <taxon>Metazoa</taxon>
        <taxon>Chordata</taxon>
        <taxon>Craniata</taxon>
        <taxon>Vertebrata</taxon>
        <taxon>Euteleostomi</taxon>
        <taxon>Actinopterygii</taxon>
        <taxon>Neopterygii</taxon>
        <taxon>Teleostei</taxon>
        <taxon>Anguilliformes</taxon>
        <taxon>Anguillidae</taxon>
        <taxon>Anguilla</taxon>
    </lineage>
</organism>
<evidence type="ECO:0000313" key="1">
    <source>
        <dbReference type="EMBL" id="JAH57200.1"/>
    </source>
</evidence>
<accession>A0A0E9TW87</accession>
<proteinExistence type="predicted"/>
<dbReference type="EMBL" id="GBXM01051377">
    <property type="protein sequence ID" value="JAH57200.1"/>
    <property type="molecule type" value="Transcribed_RNA"/>
</dbReference>
<reference evidence="1" key="2">
    <citation type="journal article" date="2015" name="Fish Shellfish Immunol.">
        <title>Early steps in the European eel (Anguilla anguilla)-Vibrio vulnificus interaction in the gills: Role of the RtxA13 toxin.</title>
        <authorList>
            <person name="Callol A."/>
            <person name="Pajuelo D."/>
            <person name="Ebbesson L."/>
            <person name="Teles M."/>
            <person name="MacKenzie S."/>
            <person name="Amaro C."/>
        </authorList>
    </citation>
    <scope>NUCLEOTIDE SEQUENCE</scope>
</reference>